<dbReference type="InterPro" id="IPR027417">
    <property type="entry name" value="P-loop_NTPase"/>
</dbReference>
<dbReference type="Gene3D" id="1.25.40.10">
    <property type="entry name" value="Tetratricopeptide repeat domain"/>
    <property type="match status" value="1"/>
</dbReference>
<dbReference type="SUPFAM" id="SSF48452">
    <property type="entry name" value="TPR-like"/>
    <property type="match status" value="1"/>
</dbReference>
<dbReference type="PANTHER" id="PTHR12788">
    <property type="entry name" value="PROTEIN-TYROSINE SULFOTRANSFERASE 2"/>
    <property type="match status" value="1"/>
</dbReference>
<comment type="caution">
    <text evidence="2">The sequence shown here is derived from an EMBL/GenBank/DDBJ whole genome shotgun (WGS) entry which is preliminary data.</text>
</comment>
<dbReference type="PANTHER" id="PTHR12788:SF10">
    <property type="entry name" value="PROTEIN-TYROSINE SULFOTRANSFERASE"/>
    <property type="match status" value="1"/>
</dbReference>
<dbReference type="SUPFAM" id="SSF52540">
    <property type="entry name" value="P-loop containing nucleoside triphosphate hydrolases"/>
    <property type="match status" value="1"/>
</dbReference>
<protein>
    <submittedName>
        <fullName evidence="2">Tetratricopeptide (TPR) repeat protein</fullName>
    </submittedName>
</protein>
<proteinExistence type="predicted"/>
<evidence type="ECO:0000313" key="3">
    <source>
        <dbReference type="Proteomes" id="UP000727456"/>
    </source>
</evidence>
<evidence type="ECO:0000313" key="2">
    <source>
        <dbReference type="EMBL" id="NIJ06562.1"/>
    </source>
</evidence>
<dbReference type="InterPro" id="IPR026634">
    <property type="entry name" value="TPST-like"/>
</dbReference>
<keyword evidence="3" id="KW-1185">Reference proteome</keyword>
<evidence type="ECO:0000256" key="1">
    <source>
        <dbReference type="ARBA" id="ARBA00022679"/>
    </source>
</evidence>
<dbReference type="Gene3D" id="3.40.50.300">
    <property type="entry name" value="P-loop containing nucleotide triphosphate hydrolases"/>
    <property type="match status" value="1"/>
</dbReference>
<dbReference type="InterPro" id="IPR011990">
    <property type="entry name" value="TPR-like_helical_dom_sf"/>
</dbReference>
<dbReference type="RefSeq" id="WP_167071073.1">
    <property type="nucleotide sequence ID" value="NZ_JAAOZC010000001.1"/>
</dbReference>
<sequence length="476" mass="51703">MADPERLLEDFKRALASRHRATVNAAAFALNDANYPIGQQWRSVAMVLAHNKEWTGAIHAARRLVEAFPTAPQARHEYGLLLLRAGRTVEARQAIATLPMTGPFAAVRAHLIGSFDTLLGDPASSRAELIKAVTANPLHGGAWLALAMVGNLAADAEAADMILAAGSNRSAMQLPDSYLYALGKVHADRGEHFPAFEAFSQGAAIIKPQHPYDRRADEGFVQSAIAGSGADTLARAAETVEVRSAGPIFVTGMPRSGTTLVEQILTSHSLVSDGGEINCIQVIADEIETLRADELLASGRRSELADLYLHLLDERFPRAGRIVDKTLLAGRTLGLITTLFPDAPIIWMRRDPIDCAWSCFRTHFAEGAAWSNDLADIAWVMRLEDRLLAHWQPILGDRLLVLPYEDLVTAPEDKIPAILSHCGLAMEAAVLKPHETKRAVTTSSVTQVRQPINRDGIGAAAPYREWLEPFVSAYGD</sequence>
<keyword evidence="1" id="KW-0808">Transferase</keyword>
<accession>A0ABX0TM21</accession>
<dbReference type="Proteomes" id="UP000727456">
    <property type="component" value="Unassembled WGS sequence"/>
</dbReference>
<gene>
    <name evidence="2" type="ORF">FHS31_000144</name>
</gene>
<dbReference type="Pfam" id="PF13469">
    <property type="entry name" value="Sulfotransfer_3"/>
    <property type="match status" value="1"/>
</dbReference>
<name>A0ABX0TM21_9SPHN</name>
<organism evidence="2 3">
    <name type="scientific">Sphingomonas vulcanisoli</name>
    <dbReference type="NCBI Taxonomy" id="1658060"/>
    <lineage>
        <taxon>Bacteria</taxon>
        <taxon>Pseudomonadati</taxon>
        <taxon>Pseudomonadota</taxon>
        <taxon>Alphaproteobacteria</taxon>
        <taxon>Sphingomonadales</taxon>
        <taxon>Sphingomonadaceae</taxon>
        <taxon>Sphingomonas</taxon>
    </lineage>
</organism>
<dbReference type="EMBL" id="JAAOZC010000001">
    <property type="protein sequence ID" value="NIJ06562.1"/>
    <property type="molecule type" value="Genomic_DNA"/>
</dbReference>
<reference evidence="2 3" key="1">
    <citation type="submission" date="2020-03" db="EMBL/GenBank/DDBJ databases">
        <title>Genomic Encyclopedia of Type Strains, Phase III (KMG-III): the genomes of soil and plant-associated and newly described type strains.</title>
        <authorList>
            <person name="Whitman W."/>
        </authorList>
    </citation>
    <scope>NUCLEOTIDE SEQUENCE [LARGE SCALE GENOMIC DNA]</scope>
    <source>
        <strain evidence="2 3">CECT 8804</strain>
    </source>
</reference>